<name>A0A0D2KEN7_9CHLO</name>
<dbReference type="EMBL" id="KK104179">
    <property type="protein sequence ID" value="KIY94308.1"/>
    <property type="molecule type" value="Genomic_DNA"/>
</dbReference>
<feature type="transmembrane region" description="Helical" evidence="3">
    <location>
        <begin position="222"/>
        <end position="241"/>
    </location>
</feature>
<keyword evidence="3" id="KW-0812">Transmembrane</keyword>
<keyword evidence="1" id="KW-0050">Antiport</keyword>
<protein>
    <recommendedName>
        <fullName evidence="4">Septum formation inhibitor MinC C-terminal domain-containing protein</fullName>
    </recommendedName>
</protein>
<feature type="transmembrane region" description="Helical" evidence="3">
    <location>
        <begin position="188"/>
        <end position="210"/>
    </location>
</feature>
<keyword evidence="3" id="KW-0472">Membrane</keyword>
<feature type="transmembrane region" description="Helical" evidence="3">
    <location>
        <begin position="152"/>
        <end position="173"/>
    </location>
</feature>
<dbReference type="GO" id="GO:0000902">
    <property type="term" value="P:cell morphogenesis"/>
    <property type="evidence" value="ECO:0007669"/>
    <property type="project" value="InterPro"/>
</dbReference>
<evidence type="ECO:0000256" key="3">
    <source>
        <dbReference type="SAM" id="Phobius"/>
    </source>
</evidence>
<dbReference type="RefSeq" id="XP_013893328.1">
    <property type="nucleotide sequence ID" value="XM_014037874.1"/>
</dbReference>
<dbReference type="PANTHER" id="PTHR31503:SF36">
    <property type="entry name" value="SODIUM_CALCIUM EXCHANGER MEMBRANE REGION DOMAIN-CONTAINING PROTEIN"/>
    <property type="match status" value="1"/>
</dbReference>
<dbReference type="AlphaFoldDB" id="A0A0D2KEN7"/>
<dbReference type="Gene3D" id="2.160.20.70">
    <property type="match status" value="1"/>
</dbReference>
<feature type="domain" description="Septum formation inhibitor MinC C-terminal" evidence="4">
    <location>
        <begin position="2"/>
        <end position="62"/>
    </location>
</feature>
<keyword evidence="3" id="KW-1133">Transmembrane helix</keyword>
<dbReference type="PANTHER" id="PTHR31503">
    <property type="entry name" value="VACUOLAR CALCIUM ION TRANSPORTER"/>
    <property type="match status" value="1"/>
</dbReference>
<dbReference type="GeneID" id="25731137"/>
<feature type="transmembrane region" description="Helical" evidence="3">
    <location>
        <begin position="121"/>
        <end position="145"/>
    </location>
</feature>
<dbReference type="Proteomes" id="UP000054498">
    <property type="component" value="Unassembled WGS sequence"/>
</dbReference>
<dbReference type="SUPFAM" id="SSF63848">
    <property type="entry name" value="Cell-division inhibitor MinC, C-terminal domain"/>
    <property type="match status" value="1"/>
</dbReference>
<dbReference type="GO" id="GO:0015369">
    <property type="term" value="F:calcium:proton antiporter activity"/>
    <property type="evidence" value="ECO:0007669"/>
    <property type="project" value="TreeGrafter"/>
</dbReference>
<keyword evidence="6" id="KW-1185">Reference proteome</keyword>
<dbReference type="STRING" id="145388.A0A0D2KEN7"/>
<dbReference type="InterPro" id="IPR004713">
    <property type="entry name" value="CaH_exchang"/>
</dbReference>
<proteinExistence type="predicted"/>
<dbReference type="GO" id="GO:0006874">
    <property type="term" value="P:intracellular calcium ion homeostasis"/>
    <property type="evidence" value="ECO:0007669"/>
    <property type="project" value="TreeGrafter"/>
</dbReference>
<accession>A0A0D2KEN7</accession>
<gene>
    <name evidence="5" type="ORF">MNEG_13653</name>
</gene>
<organism evidence="5 6">
    <name type="scientific">Monoraphidium neglectum</name>
    <dbReference type="NCBI Taxonomy" id="145388"/>
    <lineage>
        <taxon>Eukaryota</taxon>
        <taxon>Viridiplantae</taxon>
        <taxon>Chlorophyta</taxon>
        <taxon>core chlorophytes</taxon>
        <taxon>Chlorophyceae</taxon>
        <taxon>CS clade</taxon>
        <taxon>Sphaeropleales</taxon>
        <taxon>Selenastraceae</taxon>
        <taxon>Monoraphidium</taxon>
    </lineage>
</organism>
<dbReference type="InterPro" id="IPR016098">
    <property type="entry name" value="CAP/MinC_C"/>
</dbReference>
<evidence type="ECO:0000256" key="2">
    <source>
        <dbReference type="ARBA" id="ARBA00023065"/>
    </source>
</evidence>
<evidence type="ECO:0000259" key="4">
    <source>
        <dbReference type="Pfam" id="PF03775"/>
    </source>
</evidence>
<dbReference type="InterPro" id="IPR005526">
    <property type="entry name" value="Septum_form_inhib_MinC_C"/>
</dbReference>
<evidence type="ECO:0000313" key="6">
    <source>
        <dbReference type="Proteomes" id="UP000054498"/>
    </source>
</evidence>
<dbReference type="Pfam" id="PF03775">
    <property type="entry name" value="MinC_C"/>
    <property type="match status" value="1"/>
</dbReference>
<reference evidence="5 6" key="1">
    <citation type="journal article" date="2013" name="BMC Genomics">
        <title>Reconstruction of the lipid metabolism for the microalga Monoraphidium neglectum from its genome sequence reveals characteristics suitable for biofuel production.</title>
        <authorList>
            <person name="Bogen C."/>
            <person name="Al-Dilaimi A."/>
            <person name="Albersmeier A."/>
            <person name="Wichmann J."/>
            <person name="Grundmann M."/>
            <person name="Rupp O."/>
            <person name="Lauersen K.J."/>
            <person name="Blifernez-Klassen O."/>
            <person name="Kalinowski J."/>
            <person name="Goesmann A."/>
            <person name="Mussgnug J.H."/>
            <person name="Kruse O."/>
        </authorList>
    </citation>
    <scope>NUCLEOTIDE SEQUENCE [LARGE SCALE GENOMIC DNA]</scope>
    <source>
        <strain evidence="5 6">SAG 48.87</strain>
    </source>
</reference>
<evidence type="ECO:0000256" key="1">
    <source>
        <dbReference type="ARBA" id="ARBA00022449"/>
    </source>
</evidence>
<evidence type="ECO:0000313" key="5">
    <source>
        <dbReference type="EMBL" id="KIY94308.1"/>
    </source>
</evidence>
<dbReference type="KEGG" id="mng:MNEG_13653"/>
<keyword evidence="2" id="KW-0406">Ion transport</keyword>
<sequence length="294" mass="28827">MRSPLARGQAVRHDGGSVVILGDVPRGCVVDAAGDVVVMGRLEGEARAGAAAAMVAALAFGPEAAVWVGGAKAGKAPTNGPAQLMAVLEPGSSAPAFRPLPGATAAPAEAEGPGRELLSQLVPAAALTLGVALTAAPSVVLGGLVGTSGESVVGALLETVVYGYILLQGAVLLSEGSELLLEVLNPGIIGGVLLPCLGALPDALIVLNSGLKGSRDMAAEQLAVGMGTLAGSTVLLLSLAWGCSVILGRCDLSDTTGRAMDKRLTRGVGECGGGGGISHIWGSGTGAAARQHVL</sequence>
<dbReference type="GO" id="GO:0016020">
    <property type="term" value="C:membrane"/>
    <property type="evidence" value="ECO:0007669"/>
    <property type="project" value="InterPro"/>
</dbReference>
<keyword evidence="1" id="KW-0813">Transport</keyword>
<dbReference type="InterPro" id="IPR036145">
    <property type="entry name" value="MinC_C_sf"/>
</dbReference>